<keyword evidence="3" id="KW-0378">Hydrolase</keyword>
<accession>A0A5Q0MAE0</accession>
<gene>
    <name evidence="3" type="ORF">GFK26_22760</name>
</gene>
<reference evidence="3 4" key="1">
    <citation type="submission" date="2019-10" db="EMBL/GenBank/DDBJ databases">
        <title>Complete genome sequence of Variovorax paradoxus 5C-2.</title>
        <authorList>
            <person name="Gogoleva N.E."/>
            <person name="Balkin A.S."/>
        </authorList>
    </citation>
    <scope>NUCLEOTIDE SEQUENCE [LARGE SCALE GENOMIC DNA]</scope>
    <source>
        <strain evidence="3 4">5C-2</strain>
    </source>
</reference>
<dbReference type="Proteomes" id="UP000326780">
    <property type="component" value="Chromosome"/>
</dbReference>
<dbReference type="InterPro" id="IPR012338">
    <property type="entry name" value="Beta-lactam/transpept-like"/>
</dbReference>
<feature type="signal peptide" evidence="1">
    <location>
        <begin position="1"/>
        <end position="27"/>
    </location>
</feature>
<name>A0A5Q0MAE0_VARPD</name>
<keyword evidence="1" id="KW-0732">Signal</keyword>
<dbReference type="SUPFAM" id="SSF56601">
    <property type="entry name" value="beta-lactamase/transpeptidase-like"/>
    <property type="match status" value="1"/>
</dbReference>
<dbReference type="PANTHER" id="PTHR43283:SF3">
    <property type="entry name" value="BETA-LACTAMASE FAMILY PROTEIN (AFU_ORTHOLOGUE AFUA_5G07500)"/>
    <property type="match status" value="1"/>
</dbReference>
<sequence length="429" mass="46372">MTFLKRRALVRTALLGLSLALPLLATAQSLPTARPESVGLSTERLQKLTDVLKADVAAGKIPGAVLLVARQGKVAWFEPVGKLDPTAGTPMPRDGIFRIYSMSKPVTTVAAMMLVEDGRMKLDDPVAMYLPEYARMTVGVEKPGADGKPVLETVPARRPITVQDLMRHTSGLTYGFFGPGLVKQAYNTADLAAGDPTSAEFSQRLAKLPLAYQPGTTWDYSYSTDILGRVVEVVSGQSLYQFEKARLFDPLGMKDTTYYVPEPARQPRIAEPLPNDRSFGVGADLNDPRTVRKFESGGGGLVSTASDYARFLQMLLNGGTLDGTRYLGPRTLALMTSDHSNAGAGIAPGPLYLPGPGYGFGLGFAVRRNDGEAPYPSGGGEYNWGGAGGTYMWVDPKNEMFVVLMLQSPKHRTHYRSLARNMVYAAVLK</sequence>
<evidence type="ECO:0000256" key="1">
    <source>
        <dbReference type="SAM" id="SignalP"/>
    </source>
</evidence>
<dbReference type="PANTHER" id="PTHR43283">
    <property type="entry name" value="BETA-LACTAMASE-RELATED"/>
    <property type="match status" value="1"/>
</dbReference>
<dbReference type="AlphaFoldDB" id="A0A5Q0MAE0"/>
<dbReference type="InterPro" id="IPR001466">
    <property type="entry name" value="Beta-lactam-related"/>
</dbReference>
<dbReference type="InterPro" id="IPR050789">
    <property type="entry name" value="Diverse_Enzym_Activities"/>
</dbReference>
<dbReference type="Pfam" id="PF00144">
    <property type="entry name" value="Beta-lactamase"/>
    <property type="match status" value="1"/>
</dbReference>
<protein>
    <submittedName>
        <fullName evidence="3">Serine hydrolase</fullName>
    </submittedName>
</protein>
<feature type="domain" description="Beta-lactamase-related" evidence="2">
    <location>
        <begin position="50"/>
        <end position="417"/>
    </location>
</feature>
<organism evidence="3 4">
    <name type="scientific">Variovorax paradoxus</name>
    <dbReference type="NCBI Taxonomy" id="34073"/>
    <lineage>
        <taxon>Bacteria</taxon>
        <taxon>Pseudomonadati</taxon>
        <taxon>Pseudomonadota</taxon>
        <taxon>Betaproteobacteria</taxon>
        <taxon>Burkholderiales</taxon>
        <taxon>Comamonadaceae</taxon>
        <taxon>Variovorax</taxon>
    </lineage>
</organism>
<evidence type="ECO:0000313" key="4">
    <source>
        <dbReference type="Proteomes" id="UP000326780"/>
    </source>
</evidence>
<evidence type="ECO:0000259" key="2">
    <source>
        <dbReference type="Pfam" id="PF00144"/>
    </source>
</evidence>
<proteinExistence type="predicted"/>
<dbReference type="Gene3D" id="3.40.710.10">
    <property type="entry name" value="DD-peptidase/beta-lactamase superfamily"/>
    <property type="match status" value="1"/>
</dbReference>
<dbReference type="EMBL" id="CP045644">
    <property type="protein sequence ID" value="QFZ85382.1"/>
    <property type="molecule type" value="Genomic_DNA"/>
</dbReference>
<evidence type="ECO:0000313" key="3">
    <source>
        <dbReference type="EMBL" id="QFZ85382.1"/>
    </source>
</evidence>
<feature type="chain" id="PRO_5024818788" evidence="1">
    <location>
        <begin position="28"/>
        <end position="429"/>
    </location>
</feature>
<dbReference type="GO" id="GO:0016787">
    <property type="term" value="F:hydrolase activity"/>
    <property type="evidence" value="ECO:0007669"/>
    <property type="project" value="UniProtKB-KW"/>
</dbReference>
<dbReference type="RefSeq" id="WP_153283972.1">
    <property type="nucleotide sequence ID" value="NZ_CP045644.1"/>
</dbReference>